<dbReference type="PIRSF" id="PIRSF006288">
    <property type="entry name" value="PII_uridyltransf"/>
    <property type="match status" value="1"/>
</dbReference>
<dbReference type="InterPro" id="IPR003607">
    <property type="entry name" value="HD/PDEase_dom"/>
</dbReference>
<feature type="region of interest" description="Uridylyltransferase" evidence="7">
    <location>
        <begin position="1"/>
        <end position="370"/>
    </location>
</feature>
<dbReference type="SMART" id="SM00471">
    <property type="entry name" value="HDc"/>
    <property type="match status" value="1"/>
</dbReference>
<accession>A0A7W8DHV2</accession>
<dbReference type="InterPro" id="IPR002934">
    <property type="entry name" value="Polymerase_NTP_transf_dom"/>
</dbReference>
<dbReference type="Pfam" id="PF01966">
    <property type="entry name" value="HD"/>
    <property type="match status" value="1"/>
</dbReference>
<dbReference type="SUPFAM" id="SSF81891">
    <property type="entry name" value="Poly A polymerase C-terminal region-like"/>
    <property type="match status" value="1"/>
</dbReference>
<dbReference type="RefSeq" id="WP_183733645.1">
    <property type="nucleotide sequence ID" value="NZ_JACHID010000014.1"/>
</dbReference>
<dbReference type="InterPro" id="IPR010043">
    <property type="entry name" value="UTase/UR"/>
</dbReference>
<dbReference type="Pfam" id="PF01842">
    <property type="entry name" value="ACT"/>
    <property type="match status" value="1"/>
</dbReference>
<keyword evidence="1 7" id="KW-0808">Transferase</keyword>
<dbReference type="InterPro" id="IPR045865">
    <property type="entry name" value="ACT-like_dom_sf"/>
</dbReference>
<evidence type="ECO:0000256" key="3">
    <source>
        <dbReference type="ARBA" id="ARBA00022737"/>
    </source>
</evidence>
<comment type="function">
    <text evidence="7">Modifies, by uridylylation and deuridylylation, the PII regulatory proteins (GlnB and homologs), in response to the nitrogen status of the cell that GlnD senses through the glutamine level. Under low glutamine levels, catalyzes the conversion of the PII proteins and UTP to PII-UMP and PPi, while under higher glutamine levels, GlnD hydrolyzes PII-UMP to PII and UMP (deuridylylation). Thus, controls uridylylation state and activity of the PII proteins, and plays an important role in the regulation of nitrogen metabolism.</text>
</comment>
<comment type="domain">
    <text evidence="7">Has four distinct domains: an N-terminal nucleotidyltransferase (NT) domain responsible for UTase activity, a central HD domain that encodes UR activity, and two C-terminal ACT domains that seem to have a role in glutamine sensing.</text>
</comment>
<dbReference type="HAMAP" id="MF_00277">
    <property type="entry name" value="PII_uridylyl_transf"/>
    <property type="match status" value="1"/>
</dbReference>
<dbReference type="EC" id="3.1.4.-" evidence="7"/>
<comment type="catalytic activity">
    <reaction evidence="7">
        <text>[protein-PII]-L-tyrosine + UTP = [protein-PII]-uridylyl-L-tyrosine + diphosphate</text>
        <dbReference type="Rhea" id="RHEA:13673"/>
        <dbReference type="Rhea" id="RHEA-COMP:12147"/>
        <dbReference type="Rhea" id="RHEA-COMP:12148"/>
        <dbReference type="ChEBI" id="CHEBI:33019"/>
        <dbReference type="ChEBI" id="CHEBI:46398"/>
        <dbReference type="ChEBI" id="CHEBI:46858"/>
        <dbReference type="ChEBI" id="CHEBI:90602"/>
        <dbReference type="EC" id="2.7.7.59"/>
    </reaction>
</comment>
<gene>
    <name evidence="7" type="primary">glnD</name>
    <name evidence="10" type="ORF">HNR37_002022</name>
</gene>
<keyword evidence="3" id="KW-0677">Repeat</keyword>
<dbReference type="Proteomes" id="UP000528322">
    <property type="component" value="Unassembled WGS sequence"/>
</dbReference>
<comment type="catalytic activity">
    <reaction evidence="7">
        <text>[protein-PII]-uridylyl-L-tyrosine + H2O = [protein-PII]-L-tyrosine + UMP + H(+)</text>
        <dbReference type="Rhea" id="RHEA:48600"/>
        <dbReference type="Rhea" id="RHEA-COMP:12147"/>
        <dbReference type="Rhea" id="RHEA-COMP:12148"/>
        <dbReference type="ChEBI" id="CHEBI:15377"/>
        <dbReference type="ChEBI" id="CHEBI:15378"/>
        <dbReference type="ChEBI" id="CHEBI:46858"/>
        <dbReference type="ChEBI" id="CHEBI:57865"/>
        <dbReference type="ChEBI" id="CHEBI:90602"/>
    </reaction>
</comment>
<evidence type="ECO:0000259" key="9">
    <source>
        <dbReference type="PROSITE" id="PS51831"/>
    </source>
</evidence>
<dbReference type="EMBL" id="JACHID010000014">
    <property type="protein sequence ID" value="MBB5022683.1"/>
    <property type="molecule type" value="Genomic_DNA"/>
</dbReference>
<organism evidence="10 11">
    <name type="scientific">Desulfurispira natronophila</name>
    <dbReference type="NCBI Taxonomy" id="682562"/>
    <lineage>
        <taxon>Bacteria</taxon>
        <taxon>Pseudomonadati</taxon>
        <taxon>Chrysiogenota</taxon>
        <taxon>Chrysiogenia</taxon>
        <taxon>Chrysiogenales</taxon>
        <taxon>Chrysiogenaceae</taxon>
        <taxon>Desulfurispira</taxon>
    </lineage>
</organism>
<evidence type="ECO:0000313" key="10">
    <source>
        <dbReference type="EMBL" id="MBB5022683.1"/>
    </source>
</evidence>
<evidence type="ECO:0000313" key="11">
    <source>
        <dbReference type="Proteomes" id="UP000528322"/>
    </source>
</evidence>
<comment type="similarity">
    <text evidence="7">Belongs to the GlnD family.</text>
</comment>
<sequence length="899" mass="104309">MIHGIRADLQQRLDFLLSRRMEVLQRQPEYVSLPRHEQLRSRRFAQVEIFKKFYQYTFRQLRTLHNSGVGADYTVAFHTTMVDVCLETMWAIVDDSYQTMCPRPNHKPAVVAVGGYGRGELNPFSDIDLLVICPEKICPYVNMVTNNLLYMIWDAGLMVSHSVRSIDECQQWLSDQTIKTALLESRFLCGSPDTWELFEKRVLHRIYHWETDKFIHIKINEQRQRHQKQSSSLYLLEPNVKEGVGGLRDIHACLWIARARYGGCSVEDLESYLEMGDIKKGRNFLWRVRNELHFVANRSQDILTFDNQEIIARKFGYRDDHQRNRFAVELFMHDYYKCTRRIQGATEEIIYQCTPPTFRRKVFGHLQVRQLADGFIQKGNEILAFCDDDFFRAAPQRILKLFSIAQRRSLQISPTLKRTVQKNLGVITPRLRQDHSMNMIFRSILKYPVNVSRTFRQMHDCGVLGRWVPEFGTLDCLVQFDRYHVYTADEHTLRAVEHLEECLRIGYLSDESVFYRAISYARRRKILYLALLLHDVGKGKGGDHCNRGAIMAAQVCSRMGLDAGKSDLVQFLVRNHVFMANISQRRDISDPRTIEIFCQEVKSLERLAMLYLVTCCDIKAVGPKVWTDWKGQLLEDLFVAAEHYLMTGNTELYDQQEIEDIRQRLLGSGIDADALEIFDDDYLQLFSDGDVGQHARMIHQLLTSDETLLVAHKLQAESLTADIIVAGYDIPGIFSKIAGAILVHDLEIISSRINTLQNGMILDVITVYYREREFGEDPTFWDVIKTSLRRVLQGEDQLELERSWTHRRTISRRNLDRIFIHNDQSQNCTVVEVFAEDKPGLLYRITRALHDLKLNIHSASVTTKIEQVVDVFYVTDLDGNKVLSDKAIDSIKKKIGSLL</sequence>
<feature type="domain" description="ACT" evidence="8">
    <location>
        <begin position="722"/>
        <end position="805"/>
    </location>
</feature>
<dbReference type="CDD" id="cd04899">
    <property type="entry name" value="ACT_ACR-UUR-like_2"/>
    <property type="match status" value="1"/>
</dbReference>
<evidence type="ECO:0000256" key="5">
    <source>
        <dbReference type="ARBA" id="ARBA00022842"/>
    </source>
</evidence>
<keyword evidence="6 7" id="KW-0511">Multifunctional enzyme</keyword>
<evidence type="ECO:0000256" key="2">
    <source>
        <dbReference type="ARBA" id="ARBA00022695"/>
    </source>
</evidence>
<dbReference type="GO" id="GO:0008773">
    <property type="term" value="F:[protein-PII] uridylyltransferase activity"/>
    <property type="evidence" value="ECO:0007669"/>
    <property type="project" value="UniProtKB-UniRule"/>
</dbReference>
<comment type="activity regulation">
    <text evidence="7">Uridylyltransferase (UTase) activity is inhibited by glutamine, while glutamine activates uridylyl-removing (UR) activity.</text>
</comment>
<evidence type="ECO:0000256" key="7">
    <source>
        <dbReference type="HAMAP-Rule" id="MF_00277"/>
    </source>
</evidence>
<feature type="domain" description="ACT" evidence="8">
    <location>
        <begin position="830"/>
        <end position="899"/>
    </location>
</feature>
<dbReference type="SUPFAM" id="SSF55021">
    <property type="entry name" value="ACT-like"/>
    <property type="match status" value="1"/>
</dbReference>
<dbReference type="CDD" id="cd05401">
    <property type="entry name" value="NT_GlnE_GlnD_like"/>
    <property type="match status" value="1"/>
</dbReference>
<dbReference type="GO" id="GO:0006808">
    <property type="term" value="P:regulation of nitrogen utilization"/>
    <property type="evidence" value="ECO:0007669"/>
    <property type="project" value="UniProtKB-UniRule"/>
</dbReference>
<evidence type="ECO:0000259" key="8">
    <source>
        <dbReference type="PROSITE" id="PS51671"/>
    </source>
</evidence>
<dbReference type="NCBIfam" id="TIGR01693">
    <property type="entry name" value="UTase_glnD"/>
    <property type="match status" value="1"/>
</dbReference>
<dbReference type="InterPro" id="IPR013546">
    <property type="entry name" value="PII_UdlTrfase/GS_AdlTrfase"/>
</dbReference>
<comment type="caution">
    <text evidence="10">The sequence shown here is derived from an EMBL/GenBank/DDBJ whole genome shotgun (WGS) entry which is preliminary data.</text>
</comment>
<dbReference type="PANTHER" id="PTHR47320:SF1">
    <property type="entry name" value="BIFUNCTIONAL URIDYLYLTRANSFERASE_URIDYLYL-REMOVING ENZYME"/>
    <property type="match status" value="1"/>
</dbReference>
<dbReference type="CDD" id="cd00077">
    <property type="entry name" value="HDc"/>
    <property type="match status" value="1"/>
</dbReference>
<keyword evidence="11" id="KW-1185">Reference proteome</keyword>
<keyword evidence="5 7" id="KW-0460">Magnesium</keyword>
<keyword evidence="2 7" id="KW-0548">Nucleotidyltransferase</keyword>
<dbReference type="InterPro" id="IPR006674">
    <property type="entry name" value="HD_domain"/>
</dbReference>
<comment type="cofactor">
    <cofactor evidence="7">
        <name>Mg(2+)</name>
        <dbReference type="ChEBI" id="CHEBI:18420"/>
    </cofactor>
</comment>
<reference evidence="10 11" key="1">
    <citation type="submission" date="2020-08" db="EMBL/GenBank/DDBJ databases">
        <title>Genomic Encyclopedia of Type Strains, Phase IV (KMG-IV): sequencing the most valuable type-strain genomes for metagenomic binning, comparative biology and taxonomic classification.</title>
        <authorList>
            <person name="Goeker M."/>
        </authorList>
    </citation>
    <scope>NUCLEOTIDE SEQUENCE [LARGE SCALE GENOMIC DNA]</scope>
    <source>
        <strain evidence="10 11">DSM 22071</strain>
    </source>
</reference>
<dbReference type="PANTHER" id="PTHR47320">
    <property type="entry name" value="BIFUNCTIONAL URIDYLYLTRANSFERASE/URIDYLYL-REMOVING ENZYME"/>
    <property type="match status" value="1"/>
</dbReference>
<proteinExistence type="inferred from homology"/>
<dbReference type="Gene3D" id="3.30.70.260">
    <property type="match status" value="1"/>
</dbReference>
<dbReference type="PROSITE" id="PS51671">
    <property type="entry name" value="ACT"/>
    <property type="match status" value="2"/>
</dbReference>
<dbReference type="Gene3D" id="1.10.3090.10">
    <property type="entry name" value="cca-adding enzyme, domain 2"/>
    <property type="match status" value="1"/>
</dbReference>
<dbReference type="InterPro" id="IPR002912">
    <property type="entry name" value="ACT_dom"/>
</dbReference>
<dbReference type="SUPFAM" id="SSF81593">
    <property type="entry name" value="Nucleotidyltransferase substrate binding subunit/domain"/>
    <property type="match status" value="1"/>
</dbReference>
<name>A0A7W8DHV2_9BACT</name>
<dbReference type="Pfam" id="PF08335">
    <property type="entry name" value="GlnD_UR_UTase"/>
    <property type="match status" value="1"/>
</dbReference>
<dbReference type="Pfam" id="PF01909">
    <property type="entry name" value="NTP_transf_2"/>
    <property type="match status" value="1"/>
</dbReference>
<evidence type="ECO:0000256" key="6">
    <source>
        <dbReference type="ARBA" id="ARBA00023268"/>
    </source>
</evidence>
<keyword evidence="4 7" id="KW-0378">Hydrolase</keyword>
<dbReference type="SUPFAM" id="SSF81301">
    <property type="entry name" value="Nucleotidyltransferase"/>
    <property type="match status" value="1"/>
</dbReference>
<evidence type="ECO:0000256" key="1">
    <source>
        <dbReference type="ARBA" id="ARBA00022679"/>
    </source>
</evidence>
<feature type="domain" description="HD" evidence="9">
    <location>
        <begin position="488"/>
        <end position="610"/>
    </location>
</feature>
<dbReference type="InterPro" id="IPR043519">
    <property type="entry name" value="NT_sf"/>
</dbReference>
<dbReference type="PROSITE" id="PS51831">
    <property type="entry name" value="HD"/>
    <property type="match status" value="1"/>
</dbReference>
<evidence type="ECO:0000256" key="4">
    <source>
        <dbReference type="ARBA" id="ARBA00022801"/>
    </source>
</evidence>
<dbReference type="Gene3D" id="3.30.460.10">
    <property type="entry name" value="Beta Polymerase, domain 2"/>
    <property type="match status" value="1"/>
</dbReference>
<dbReference type="GO" id="GO:0008081">
    <property type="term" value="F:phosphoric diester hydrolase activity"/>
    <property type="evidence" value="ECO:0007669"/>
    <property type="project" value="UniProtKB-UniRule"/>
</dbReference>
<protein>
    <recommendedName>
        <fullName evidence="7">Bifunctional uridylyltransferase/uridylyl-removing enzyme</fullName>
        <shortName evidence="7">UTase/UR</shortName>
    </recommendedName>
    <alternativeName>
        <fullName evidence="7">Bifunctional [protein-PII] modification enzyme</fullName>
    </alternativeName>
    <alternativeName>
        <fullName evidence="7">Bifunctional nitrogen sensor protein</fullName>
    </alternativeName>
    <domain>
        <recommendedName>
            <fullName evidence="7">[Protein-PII] uridylyltransferase</fullName>
            <shortName evidence="7">PII uridylyltransferase</shortName>
            <shortName evidence="7">UTase</shortName>
            <ecNumber evidence="7">2.7.7.59</ecNumber>
        </recommendedName>
    </domain>
    <domain>
        <recommendedName>
            <fullName evidence="7">[Protein-PII]-UMP uridylyl-removing enzyme</fullName>
            <shortName evidence="7">UR</shortName>
            <ecNumber evidence="7">3.1.4.-</ecNumber>
        </recommendedName>
    </domain>
</protein>
<dbReference type="AlphaFoldDB" id="A0A7W8DHV2"/>
<dbReference type="EC" id="2.7.7.59" evidence="7"/>
<comment type="caution">
    <text evidence="7">Lacks conserved residue(s) required for the propagation of feature annotation.</text>
</comment>